<gene>
    <name evidence="2" type="ORF">H4O11_18355</name>
</gene>
<keyword evidence="3" id="KW-1185">Reference proteome</keyword>
<dbReference type="InterPro" id="IPR036514">
    <property type="entry name" value="SGNH_hydro_sf"/>
</dbReference>
<feature type="domain" description="SGNH hydrolase-type esterase" evidence="1">
    <location>
        <begin position="95"/>
        <end position="214"/>
    </location>
</feature>
<dbReference type="InterPro" id="IPR013830">
    <property type="entry name" value="SGNH_hydro"/>
</dbReference>
<evidence type="ECO:0000259" key="1">
    <source>
        <dbReference type="Pfam" id="PF13472"/>
    </source>
</evidence>
<comment type="caution">
    <text evidence="2">The sequence shown here is derived from an EMBL/GenBank/DDBJ whole genome shotgun (WGS) entry which is preliminary data.</text>
</comment>
<proteinExistence type="predicted"/>
<name>A0A7W3FQA1_9GAMM</name>
<dbReference type="RefSeq" id="WP_182342126.1">
    <property type="nucleotide sequence ID" value="NZ_JACGXS010000016.1"/>
</dbReference>
<dbReference type="GO" id="GO:0016788">
    <property type="term" value="F:hydrolase activity, acting on ester bonds"/>
    <property type="evidence" value="ECO:0007669"/>
    <property type="project" value="UniProtKB-ARBA"/>
</dbReference>
<evidence type="ECO:0000313" key="2">
    <source>
        <dbReference type="EMBL" id="MBA8683769.1"/>
    </source>
</evidence>
<dbReference type="Gene3D" id="3.40.50.1110">
    <property type="entry name" value="SGNH hydrolase"/>
    <property type="match status" value="1"/>
</dbReference>
<dbReference type="SUPFAM" id="SSF52266">
    <property type="entry name" value="SGNH hydrolase"/>
    <property type="match status" value="1"/>
</dbReference>
<accession>A0A7W3FQA1</accession>
<dbReference type="AlphaFoldDB" id="A0A7W3FQA1"/>
<reference evidence="2 3" key="1">
    <citation type="submission" date="2020-08" db="EMBL/GenBank/DDBJ databases">
        <title>Stenotrophomonas tumulicola JCM 30961.</title>
        <authorList>
            <person name="Deng Y."/>
        </authorList>
    </citation>
    <scope>NUCLEOTIDE SEQUENCE [LARGE SCALE GENOMIC DNA]</scope>
    <source>
        <strain evidence="2 3">JCM 30961</strain>
    </source>
</reference>
<evidence type="ECO:0000313" key="3">
    <source>
        <dbReference type="Proteomes" id="UP000547058"/>
    </source>
</evidence>
<protein>
    <recommendedName>
        <fullName evidence="1">SGNH hydrolase-type esterase domain-containing protein</fullName>
    </recommendedName>
</protein>
<dbReference type="EMBL" id="JACGXS010000016">
    <property type="protein sequence ID" value="MBA8683769.1"/>
    <property type="molecule type" value="Genomic_DNA"/>
</dbReference>
<dbReference type="Proteomes" id="UP000547058">
    <property type="component" value="Unassembled WGS sequence"/>
</dbReference>
<organism evidence="2 3">
    <name type="scientific">Stenotrophomonas tumulicola</name>
    <dbReference type="NCBI Taxonomy" id="1685415"/>
    <lineage>
        <taxon>Bacteria</taxon>
        <taxon>Pseudomonadati</taxon>
        <taxon>Pseudomonadota</taxon>
        <taxon>Gammaproteobacteria</taxon>
        <taxon>Lysobacterales</taxon>
        <taxon>Lysobacteraceae</taxon>
        <taxon>Stenotrophomonas</taxon>
    </lineage>
</organism>
<dbReference type="Pfam" id="PF13472">
    <property type="entry name" value="Lipase_GDSL_2"/>
    <property type="match status" value="1"/>
</dbReference>
<sequence length="230" mass="24610">MNGIDAEQLRVHYTDTAGNFDVGYYVGGVATWTPVVSGGTGERRSVTISIPAGATPIEIRRTSGMVYLLGLEALSPSRKGVTFNPCGNSSSLSVNLIQASAGYGILQEMAVDMIVFILGTNDAAIYLSDQEFVANLEAWITGVRARQPGVGIVLVAPPRTGNGPTNRSDLVMFRSALYALSMRRSCEFFSIYDWGSYTEMNGLGMFADGVHPGPVSARLIADRLTTTLDI</sequence>